<dbReference type="InterPro" id="IPR003661">
    <property type="entry name" value="HisK_dim/P_dom"/>
</dbReference>
<dbReference type="Gene3D" id="1.10.287.130">
    <property type="match status" value="1"/>
</dbReference>
<name>A0A6V8MS09_9BACT</name>
<dbReference type="SMART" id="SM00388">
    <property type="entry name" value="HisKA"/>
    <property type="match status" value="1"/>
</dbReference>
<accession>A0A6V8MS09</accession>
<feature type="domain" description="Response regulatory" evidence="7">
    <location>
        <begin position="583"/>
        <end position="703"/>
    </location>
</feature>
<dbReference type="PRINTS" id="PR00344">
    <property type="entry name" value="BCTRLSENSOR"/>
</dbReference>
<dbReference type="EMBL" id="BLXY01000001">
    <property type="protein sequence ID" value="GFO62802.1"/>
    <property type="molecule type" value="Genomic_DNA"/>
</dbReference>
<dbReference type="PANTHER" id="PTHR43065:SF42">
    <property type="entry name" value="TWO-COMPONENT SENSOR PPRA"/>
    <property type="match status" value="1"/>
</dbReference>
<dbReference type="SMART" id="SM00448">
    <property type="entry name" value="REC"/>
    <property type="match status" value="1"/>
</dbReference>
<dbReference type="CDD" id="cd12914">
    <property type="entry name" value="PDC1_DGC_like"/>
    <property type="match status" value="1"/>
</dbReference>
<evidence type="ECO:0000256" key="2">
    <source>
        <dbReference type="ARBA" id="ARBA00012438"/>
    </source>
</evidence>
<feature type="modified residue" description="4-aspartylphosphate" evidence="4">
    <location>
        <position position="637"/>
    </location>
</feature>
<dbReference type="PROSITE" id="PS50109">
    <property type="entry name" value="HIS_KIN"/>
    <property type="match status" value="1"/>
</dbReference>
<keyword evidence="3 4" id="KW-0597">Phosphoprotein</keyword>
<dbReference type="InterPro" id="IPR005467">
    <property type="entry name" value="His_kinase_dom"/>
</dbReference>
<sequence length="713" mass="77283">MAKSVDVLKRHLFSGVLVLNLLVAAMITFVVLQSREAYRSRSEITTQNLAKVLDANITGILSKIDVALLAVCDEYERQLRTGAVASKDLNHFIVRQHKRLPELVALRATDPAGMAIYGPEVTPATTKSLAHRDYFSAQRDNQHLGLVISNPLVGGISGKWMVVLSRRVNFPDGSFAGLVYAGITLDYLSQSFSKVDVGKQGLLSLVAADRTLLARYPKLSRPPGAPELKINSPQFEALLASGRASGTYLAKSSIDGRDRIYSYRKISLSQPLYVFVALATSDYLANWYKEVYHGVFFMLVFLTITIALAVIFSRQWDRSRRAEQALEDERLKMEKLESLGVLAGGIAHDFNNILTGILGNISFAKLQIEPEHGSQPLLEGAEKAALRAADLAKQLLTFARGGAPVREVTSVALLVDEALSLTLSGSNVKGVVDIPGALSAVQADVGQMCQAFRNIIINGVQAMPDGGVLNITARELVLEPGNPAKLTPGPYVRIAFTDHGEGIPESSLKKVFDPYFSTKPKGRGLGLASAYSIVNRHGGSLSVDSRVGEGSTFTIYLPSLERRFQPREPEMTLPRGEATAPLSILVMDDEEVIRHLAEGMLLHLGHQVRTCPDGAEAVRLYQEALRDGTPFSLVLADLTIPGGMGGREAAQQILAVDPRARLVVMSGYSNDPVMASFREYGFVRALHKPFGLEALAALLQSLSGVTTTGRPNT</sequence>
<evidence type="ECO:0000313" key="9">
    <source>
        <dbReference type="Proteomes" id="UP000568888"/>
    </source>
</evidence>
<comment type="caution">
    <text evidence="8">The sequence shown here is derived from an EMBL/GenBank/DDBJ whole genome shotgun (WGS) entry which is preliminary data.</text>
</comment>
<evidence type="ECO:0000256" key="4">
    <source>
        <dbReference type="PROSITE-ProRule" id="PRU00169"/>
    </source>
</evidence>
<proteinExistence type="predicted"/>
<dbReference type="Pfam" id="PF02518">
    <property type="entry name" value="HATPase_c"/>
    <property type="match status" value="1"/>
</dbReference>
<dbReference type="Proteomes" id="UP000568888">
    <property type="component" value="Unassembled WGS sequence"/>
</dbReference>
<dbReference type="PANTHER" id="PTHR43065">
    <property type="entry name" value="SENSOR HISTIDINE KINASE"/>
    <property type="match status" value="1"/>
</dbReference>
<dbReference type="AlphaFoldDB" id="A0A6V8MS09"/>
<feature type="transmembrane region" description="Helical" evidence="5">
    <location>
        <begin position="12"/>
        <end position="32"/>
    </location>
</feature>
<evidence type="ECO:0000259" key="6">
    <source>
        <dbReference type="PROSITE" id="PS50109"/>
    </source>
</evidence>
<organism evidence="8 9">
    <name type="scientific">Geomonas paludis</name>
    <dbReference type="NCBI Taxonomy" id="2740185"/>
    <lineage>
        <taxon>Bacteria</taxon>
        <taxon>Pseudomonadati</taxon>
        <taxon>Thermodesulfobacteriota</taxon>
        <taxon>Desulfuromonadia</taxon>
        <taxon>Geobacterales</taxon>
        <taxon>Geobacteraceae</taxon>
        <taxon>Geomonas</taxon>
    </lineage>
</organism>
<dbReference type="Pfam" id="PF00072">
    <property type="entry name" value="Response_reg"/>
    <property type="match status" value="1"/>
</dbReference>
<dbReference type="CDD" id="cd12915">
    <property type="entry name" value="PDC2_DGC_like"/>
    <property type="match status" value="1"/>
</dbReference>
<dbReference type="InterPro" id="IPR001789">
    <property type="entry name" value="Sig_transdc_resp-reg_receiver"/>
</dbReference>
<dbReference type="EC" id="2.7.13.3" evidence="2"/>
<dbReference type="InterPro" id="IPR004358">
    <property type="entry name" value="Sig_transdc_His_kin-like_C"/>
</dbReference>
<evidence type="ECO:0000256" key="3">
    <source>
        <dbReference type="ARBA" id="ARBA00022553"/>
    </source>
</evidence>
<dbReference type="InterPro" id="IPR036890">
    <property type="entry name" value="HATPase_C_sf"/>
</dbReference>
<evidence type="ECO:0000256" key="5">
    <source>
        <dbReference type="SAM" id="Phobius"/>
    </source>
</evidence>
<dbReference type="PROSITE" id="PS50110">
    <property type="entry name" value="RESPONSE_REGULATORY"/>
    <property type="match status" value="1"/>
</dbReference>
<dbReference type="InterPro" id="IPR054327">
    <property type="entry name" value="His-kinase-like_sensor"/>
</dbReference>
<dbReference type="InterPro" id="IPR036097">
    <property type="entry name" value="HisK_dim/P_sf"/>
</dbReference>
<feature type="domain" description="Histidine kinase" evidence="6">
    <location>
        <begin position="345"/>
        <end position="561"/>
    </location>
</feature>
<dbReference type="Gene3D" id="3.30.565.10">
    <property type="entry name" value="Histidine kinase-like ATPase, C-terminal domain"/>
    <property type="match status" value="1"/>
</dbReference>
<dbReference type="Gene3D" id="3.30.450.20">
    <property type="entry name" value="PAS domain"/>
    <property type="match status" value="2"/>
</dbReference>
<dbReference type="InterPro" id="IPR011006">
    <property type="entry name" value="CheY-like_superfamily"/>
</dbReference>
<dbReference type="CDD" id="cd17546">
    <property type="entry name" value="REC_hyHK_CKI1_RcsC-like"/>
    <property type="match status" value="1"/>
</dbReference>
<dbReference type="Gene3D" id="3.40.50.2300">
    <property type="match status" value="1"/>
</dbReference>
<protein>
    <recommendedName>
        <fullName evidence="2">histidine kinase</fullName>
        <ecNumber evidence="2">2.7.13.3</ecNumber>
    </recommendedName>
</protein>
<feature type="transmembrane region" description="Helical" evidence="5">
    <location>
        <begin position="291"/>
        <end position="312"/>
    </location>
</feature>
<dbReference type="CDD" id="cd00082">
    <property type="entry name" value="HisKA"/>
    <property type="match status" value="1"/>
</dbReference>
<dbReference type="Pfam" id="PF22588">
    <property type="entry name" value="dCache_1_like"/>
    <property type="match status" value="1"/>
</dbReference>
<keyword evidence="5" id="KW-1133">Transmembrane helix</keyword>
<evidence type="ECO:0000256" key="1">
    <source>
        <dbReference type="ARBA" id="ARBA00000085"/>
    </source>
</evidence>
<dbReference type="SUPFAM" id="SSF52172">
    <property type="entry name" value="CheY-like"/>
    <property type="match status" value="1"/>
</dbReference>
<gene>
    <name evidence="8" type="ORF">GMPD_07210</name>
</gene>
<dbReference type="SMART" id="SM00387">
    <property type="entry name" value="HATPase_c"/>
    <property type="match status" value="1"/>
</dbReference>
<reference evidence="9" key="1">
    <citation type="submission" date="2020-06" db="EMBL/GenBank/DDBJ databases">
        <title>Draft genomic sequecing of Geomonas sp. Red736.</title>
        <authorList>
            <person name="Itoh H."/>
            <person name="Xu Z.X."/>
            <person name="Ushijima N."/>
            <person name="Masuda Y."/>
            <person name="Shiratori Y."/>
            <person name="Senoo K."/>
        </authorList>
    </citation>
    <scope>NUCLEOTIDE SEQUENCE [LARGE SCALE GENOMIC DNA]</scope>
    <source>
        <strain evidence="9">Red736</strain>
    </source>
</reference>
<evidence type="ECO:0000259" key="7">
    <source>
        <dbReference type="PROSITE" id="PS50110"/>
    </source>
</evidence>
<dbReference type="SUPFAM" id="SSF55874">
    <property type="entry name" value="ATPase domain of HSP90 chaperone/DNA topoisomerase II/histidine kinase"/>
    <property type="match status" value="1"/>
</dbReference>
<dbReference type="GO" id="GO:0000155">
    <property type="term" value="F:phosphorelay sensor kinase activity"/>
    <property type="evidence" value="ECO:0007669"/>
    <property type="project" value="InterPro"/>
</dbReference>
<dbReference type="InterPro" id="IPR003594">
    <property type="entry name" value="HATPase_dom"/>
</dbReference>
<dbReference type="SUPFAM" id="SSF47384">
    <property type="entry name" value="Homodimeric domain of signal transducing histidine kinase"/>
    <property type="match status" value="1"/>
</dbReference>
<keyword evidence="5" id="KW-0472">Membrane</keyword>
<keyword evidence="5" id="KW-0812">Transmembrane</keyword>
<comment type="catalytic activity">
    <reaction evidence="1">
        <text>ATP + protein L-histidine = ADP + protein N-phospho-L-histidine.</text>
        <dbReference type="EC" id="2.7.13.3"/>
    </reaction>
</comment>
<evidence type="ECO:0000313" key="8">
    <source>
        <dbReference type="EMBL" id="GFO62802.1"/>
    </source>
</evidence>